<name>A0A1G2RHT9_9BACT</name>
<feature type="domain" description="RNA polymerase sigma-70 region 2" evidence="6">
    <location>
        <begin position="12"/>
        <end position="76"/>
    </location>
</feature>
<keyword evidence="4" id="KW-0238">DNA-binding</keyword>
<reference evidence="8 9" key="1">
    <citation type="journal article" date="2016" name="Nat. Commun.">
        <title>Thousands of microbial genomes shed light on interconnected biogeochemical processes in an aquifer system.</title>
        <authorList>
            <person name="Anantharaman K."/>
            <person name="Brown C.T."/>
            <person name="Hug L.A."/>
            <person name="Sharon I."/>
            <person name="Castelle C.J."/>
            <person name="Probst A.J."/>
            <person name="Thomas B.C."/>
            <person name="Singh A."/>
            <person name="Wilkins M.J."/>
            <person name="Karaoz U."/>
            <person name="Brodie E.L."/>
            <person name="Williams K.H."/>
            <person name="Hubbard S.S."/>
            <person name="Banfield J.F."/>
        </authorList>
    </citation>
    <scope>NUCLEOTIDE SEQUENCE [LARGE SCALE GENOMIC DNA]</scope>
</reference>
<dbReference type="InterPro" id="IPR013325">
    <property type="entry name" value="RNA_pol_sigma_r2"/>
</dbReference>
<evidence type="ECO:0000256" key="5">
    <source>
        <dbReference type="ARBA" id="ARBA00023163"/>
    </source>
</evidence>
<dbReference type="SUPFAM" id="SSF88946">
    <property type="entry name" value="Sigma2 domain of RNA polymerase sigma factors"/>
    <property type="match status" value="1"/>
</dbReference>
<comment type="caution">
    <text evidence="8">The sequence shown here is derived from an EMBL/GenBank/DDBJ whole genome shotgun (WGS) entry which is preliminary data.</text>
</comment>
<keyword evidence="5" id="KW-0804">Transcription</keyword>
<proteinExistence type="inferred from homology"/>
<dbReference type="NCBIfam" id="TIGR02937">
    <property type="entry name" value="sigma70-ECF"/>
    <property type="match status" value="1"/>
</dbReference>
<evidence type="ECO:0000256" key="3">
    <source>
        <dbReference type="ARBA" id="ARBA00023082"/>
    </source>
</evidence>
<dbReference type="Pfam" id="PF04542">
    <property type="entry name" value="Sigma70_r2"/>
    <property type="match status" value="1"/>
</dbReference>
<evidence type="ECO:0000259" key="7">
    <source>
        <dbReference type="Pfam" id="PF08281"/>
    </source>
</evidence>
<dbReference type="InterPro" id="IPR013324">
    <property type="entry name" value="RNA_pol_sigma_r3/r4-like"/>
</dbReference>
<dbReference type="Pfam" id="PF08281">
    <property type="entry name" value="Sigma70_r4_2"/>
    <property type="match status" value="1"/>
</dbReference>
<keyword evidence="2" id="KW-0805">Transcription regulation</keyword>
<evidence type="ECO:0000256" key="4">
    <source>
        <dbReference type="ARBA" id="ARBA00023125"/>
    </source>
</evidence>
<dbReference type="CDD" id="cd06171">
    <property type="entry name" value="Sigma70_r4"/>
    <property type="match status" value="1"/>
</dbReference>
<accession>A0A1G2RHT9</accession>
<dbReference type="Gene3D" id="1.10.10.10">
    <property type="entry name" value="Winged helix-like DNA-binding domain superfamily/Winged helix DNA-binding domain"/>
    <property type="match status" value="1"/>
</dbReference>
<dbReference type="AlphaFoldDB" id="A0A1G2RHT9"/>
<gene>
    <name evidence="8" type="ORF">A3A27_01795</name>
</gene>
<dbReference type="GO" id="GO:0006352">
    <property type="term" value="P:DNA-templated transcription initiation"/>
    <property type="evidence" value="ECO:0007669"/>
    <property type="project" value="InterPro"/>
</dbReference>
<organism evidence="8 9">
    <name type="scientific">Candidatus Wildermuthbacteria bacterium RIFCSPLOWO2_01_FULL_47_18</name>
    <dbReference type="NCBI Taxonomy" id="1802460"/>
    <lineage>
        <taxon>Bacteria</taxon>
        <taxon>Candidatus Wildermuthiibacteriota</taxon>
    </lineage>
</organism>
<dbReference type="InterPro" id="IPR036388">
    <property type="entry name" value="WH-like_DNA-bd_sf"/>
</dbReference>
<dbReference type="InterPro" id="IPR039425">
    <property type="entry name" value="RNA_pol_sigma-70-like"/>
</dbReference>
<dbReference type="PANTHER" id="PTHR43133">
    <property type="entry name" value="RNA POLYMERASE ECF-TYPE SIGMA FACTO"/>
    <property type="match status" value="1"/>
</dbReference>
<evidence type="ECO:0000256" key="2">
    <source>
        <dbReference type="ARBA" id="ARBA00023015"/>
    </source>
</evidence>
<dbReference type="InterPro" id="IPR014284">
    <property type="entry name" value="RNA_pol_sigma-70_dom"/>
</dbReference>
<dbReference type="InterPro" id="IPR007627">
    <property type="entry name" value="RNA_pol_sigma70_r2"/>
</dbReference>
<keyword evidence="3" id="KW-0731">Sigma factor</keyword>
<feature type="domain" description="RNA polymerase sigma factor 70 region 4 type 2" evidence="7">
    <location>
        <begin position="108"/>
        <end position="160"/>
    </location>
</feature>
<evidence type="ECO:0000313" key="8">
    <source>
        <dbReference type="EMBL" id="OHA72413.1"/>
    </source>
</evidence>
<dbReference type="Proteomes" id="UP000177287">
    <property type="component" value="Unassembled WGS sequence"/>
</dbReference>
<dbReference type="GO" id="GO:0003677">
    <property type="term" value="F:DNA binding"/>
    <property type="evidence" value="ECO:0007669"/>
    <property type="project" value="UniProtKB-KW"/>
</dbReference>
<sequence>MEEIRAEFSKIYDTYNGKIYRFIYLKVESREVAEDLASEVFLSVWEAYKKSQKQIQNIQAYLYQIARNAVSDHHGSKKIRTVSVEEHADIPNREDPVEEQAMISLEIERIRGVLKELNNDYQDLIIWKYLDELSYPEIAQITGKTEDTVRVGVHRAMQALKTKLTA</sequence>
<evidence type="ECO:0000313" key="9">
    <source>
        <dbReference type="Proteomes" id="UP000177287"/>
    </source>
</evidence>
<comment type="similarity">
    <text evidence="1">Belongs to the sigma-70 factor family. ECF subfamily.</text>
</comment>
<dbReference type="PANTHER" id="PTHR43133:SF8">
    <property type="entry name" value="RNA POLYMERASE SIGMA FACTOR HI_1459-RELATED"/>
    <property type="match status" value="1"/>
</dbReference>
<dbReference type="Gene3D" id="1.10.1740.10">
    <property type="match status" value="1"/>
</dbReference>
<dbReference type="InterPro" id="IPR013249">
    <property type="entry name" value="RNA_pol_sigma70_r4_t2"/>
</dbReference>
<evidence type="ECO:0008006" key="10">
    <source>
        <dbReference type="Google" id="ProtNLM"/>
    </source>
</evidence>
<dbReference type="EMBL" id="MHUF01000019">
    <property type="protein sequence ID" value="OHA72413.1"/>
    <property type="molecule type" value="Genomic_DNA"/>
</dbReference>
<protein>
    <recommendedName>
        <fullName evidence="10">RNA polymerase sigma factor 70 region 4 type 2 domain-containing protein</fullName>
    </recommendedName>
</protein>
<dbReference type="SUPFAM" id="SSF88659">
    <property type="entry name" value="Sigma3 and sigma4 domains of RNA polymerase sigma factors"/>
    <property type="match status" value="1"/>
</dbReference>
<evidence type="ECO:0000256" key="1">
    <source>
        <dbReference type="ARBA" id="ARBA00010641"/>
    </source>
</evidence>
<evidence type="ECO:0000259" key="6">
    <source>
        <dbReference type="Pfam" id="PF04542"/>
    </source>
</evidence>
<dbReference type="GO" id="GO:0016987">
    <property type="term" value="F:sigma factor activity"/>
    <property type="evidence" value="ECO:0007669"/>
    <property type="project" value="UniProtKB-KW"/>
</dbReference>